<evidence type="ECO:0000313" key="4">
    <source>
        <dbReference type="Proteomes" id="UP001345827"/>
    </source>
</evidence>
<keyword evidence="4" id="KW-1185">Reference proteome</keyword>
<evidence type="ECO:0000256" key="1">
    <source>
        <dbReference type="SAM" id="Coils"/>
    </source>
</evidence>
<name>A0AAV9Q6N8_9PEZI</name>
<dbReference type="EMBL" id="JAXLQG010000010">
    <property type="protein sequence ID" value="KAK5535295.1"/>
    <property type="molecule type" value="Genomic_DNA"/>
</dbReference>
<evidence type="ECO:0000313" key="3">
    <source>
        <dbReference type="EMBL" id="KAK5535295.1"/>
    </source>
</evidence>
<feature type="compositionally biased region" description="Basic and acidic residues" evidence="2">
    <location>
        <begin position="28"/>
        <end position="40"/>
    </location>
</feature>
<protein>
    <submittedName>
        <fullName evidence="3">Uncharacterized protein</fullName>
    </submittedName>
</protein>
<evidence type="ECO:0000256" key="2">
    <source>
        <dbReference type="SAM" id="MobiDB-lite"/>
    </source>
</evidence>
<dbReference type="AlphaFoldDB" id="A0AAV9Q6N8"/>
<feature type="region of interest" description="Disordered" evidence="2">
    <location>
        <begin position="1"/>
        <end position="48"/>
    </location>
</feature>
<accession>A0AAV9Q6N8</accession>
<feature type="coiled-coil region" evidence="1">
    <location>
        <begin position="67"/>
        <end position="101"/>
    </location>
</feature>
<dbReference type="Proteomes" id="UP001345827">
    <property type="component" value="Unassembled WGS sequence"/>
</dbReference>
<sequence>MADPVSKKSKTTHSAAPEGTMENVGPPEADRAHKEFEKKPTPYNSEITIDDINKSRDLDDESSLALYKQLLALEAEAKRQVEEAKARLETARQERKLRERVATAALRPLQDEMSAQYYLASPIAGVTSLAEAQEMMDNLTSMYSVTMGMSRIVHQQTERLRQWVQDK</sequence>
<comment type="caution">
    <text evidence="3">The sequence shown here is derived from an EMBL/GenBank/DDBJ whole genome shotgun (WGS) entry which is preliminary data.</text>
</comment>
<proteinExistence type="predicted"/>
<reference evidence="3 4" key="1">
    <citation type="submission" date="2023-06" db="EMBL/GenBank/DDBJ databases">
        <title>Black Yeasts Isolated from many extreme environments.</title>
        <authorList>
            <person name="Coleine C."/>
            <person name="Stajich J.E."/>
            <person name="Selbmann L."/>
        </authorList>
    </citation>
    <scope>NUCLEOTIDE SEQUENCE [LARGE SCALE GENOMIC DNA]</scope>
    <source>
        <strain evidence="3 4">CCFEE 5887</strain>
    </source>
</reference>
<keyword evidence="1" id="KW-0175">Coiled coil</keyword>
<organism evidence="3 4">
    <name type="scientific">Vermiconidia calcicola</name>
    <dbReference type="NCBI Taxonomy" id="1690605"/>
    <lineage>
        <taxon>Eukaryota</taxon>
        <taxon>Fungi</taxon>
        <taxon>Dikarya</taxon>
        <taxon>Ascomycota</taxon>
        <taxon>Pezizomycotina</taxon>
        <taxon>Dothideomycetes</taxon>
        <taxon>Dothideomycetidae</taxon>
        <taxon>Mycosphaerellales</taxon>
        <taxon>Extremaceae</taxon>
        <taxon>Vermiconidia</taxon>
    </lineage>
</organism>
<gene>
    <name evidence="3" type="ORF">LTR25_006303</name>
</gene>